<evidence type="ECO:0000313" key="3">
    <source>
        <dbReference type="Proteomes" id="UP000004105"/>
    </source>
</evidence>
<evidence type="ECO:0000256" key="1">
    <source>
        <dbReference type="SAM" id="MobiDB-lite"/>
    </source>
</evidence>
<evidence type="ECO:0000313" key="2">
    <source>
        <dbReference type="EMBL" id="EGF10929.1"/>
    </source>
</evidence>
<name>F2BC93_9NEIS</name>
<reference evidence="2 3" key="1">
    <citation type="submission" date="2011-02" db="EMBL/GenBank/DDBJ databases">
        <authorList>
            <person name="Muzny D."/>
            <person name="Qin X."/>
            <person name="Deng J."/>
            <person name="Jiang H."/>
            <person name="Liu Y."/>
            <person name="Qu J."/>
            <person name="Song X.-Z."/>
            <person name="Zhang L."/>
            <person name="Thornton R."/>
            <person name="Coyle M."/>
            <person name="Francisco L."/>
            <person name="Jackson L."/>
            <person name="Javaid M."/>
            <person name="Korchina V."/>
            <person name="Kovar C."/>
            <person name="Mata R."/>
            <person name="Mathew T."/>
            <person name="Ngo R."/>
            <person name="Nguyen L."/>
            <person name="Nguyen N."/>
            <person name="Okwuonu G."/>
            <person name="Ongeri F."/>
            <person name="Pham C."/>
            <person name="Simmons D."/>
            <person name="Wilczek-Boney K."/>
            <person name="Hale W."/>
            <person name="Jakkamsetti A."/>
            <person name="Pham P."/>
            <person name="Ruth R."/>
            <person name="San Lucas F."/>
            <person name="Warren J."/>
            <person name="Zhang J."/>
            <person name="Zhao Z."/>
            <person name="Zhou C."/>
            <person name="Zhu D."/>
            <person name="Lee S."/>
            <person name="Bess C."/>
            <person name="Blankenburg K."/>
            <person name="Forbes L."/>
            <person name="Fu Q."/>
            <person name="Gubbala S."/>
            <person name="Hirani K."/>
            <person name="Jayaseelan J.C."/>
            <person name="Lara F."/>
            <person name="Munidasa M."/>
            <person name="Palculict T."/>
            <person name="Patil S."/>
            <person name="Pu L.-L."/>
            <person name="Saada N."/>
            <person name="Tang L."/>
            <person name="Weissenberger G."/>
            <person name="Zhu Y."/>
            <person name="Hemphill L."/>
            <person name="Shang Y."/>
            <person name="Youmans B."/>
            <person name="Ayvaz T."/>
            <person name="Ross M."/>
            <person name="Santibanez J."/>
            <person name="Aqrawi P."/>
            <person name="Gross S."/>
            <person name="Joshi V."/>
            <person name="Fowler G."/>
            <person name="Nazareth L."/>
            <person name="Reid J."/>
            <person name="Worley K."/>
            <person name="Petrosino J."/>
            <person name="Highlander S."/>
            <person name="Gibbs R."/>
        </authorList>
    </citation>
    <scope>NUCLEOTIDE SEQUENCE [LARGE SCALE GENOMIC DNA]</scope>
    <source>
        <strain evidence="2 3">ATCC BAA-1200</strain>
    </source>
</reference>
<keyword evidence="3" id="KW-1185">Reference proteome</keyword>
<gene>
    <name evidence="2" type="ORF">HMPREF9123_1400</name>
</gene>
<comment type="caution">
    <text evidence="2">The sequence shown here is derived from an EMBL/GenBank/DDBJ whole genome shotgun (WGS) entry which is preliminary data.</text>
</comment>
<proteinExistence type="predicted"/>
<protein>
    <submittedName>
        <fullName evidence="2">Uncharacterized protein</fullName>
    </submittedName>
</protein>
<organism evidence="2 3">
    <name type="scientific">Neisseria bacilliformis ATCC BAA-1200</name>
    <dbReference type="NCBI Taxonomy" id="888742"/>
    <lineage>
        <taxon>Bacteria</taxon>
        <taxon>Pseudomonadati</taxon>
        <taxon>Pseudomonadota</taxon>
        <taxon>Betaproteobacteria</taxon>
        <taxon>Neisseriales</taxon>
        <taxon>Neisseriaceae</taxon>
        <taxon>Neisseria</taxon>
    </lineage>
</organism>
<feature type="region of interest" description="Disordered" evidence="1">
    <location>
        <begin position="1"/>
        <end position="47"/>
    </location>
</feature>
<dbReference type="EMBL" id="AFAY01000029">
    <property type="protein sequence ID" value="EGF10929.1"/>
    <property type="molecule type" value="Genomic_DNA"/>
</dbReference>
<dbReference type="Proteomes" id="UP000004105">
    <property type="component" value="Unassembled WGS sequence"/>
</dbReference>
<dbReference type="HOGENOM" id="CLU_3170596_0_0_4"/>
<accession>F2BC93</accession>
<dbReference type="AlphaFoldDB" id="F2BC93"/>
<sequence length="47" mass="5231">MVAPQPKVEKTPPPQPRQDSRLRGNDGTQRPSENPQHSSNRPTTPNT</sequence>
<feature type="compositionally biased region" description="Polar residues" evidence="1">
    <location>
        <begin position="26"/>
        <end position="47"/>
    </location>
</feature>